<dbReference type="GeneID" id="106818301"/>
<feature type="domain" description="PiggyBac transposable element-derived protein" evidence="1">
    <location>
        <begin position="2"/>
        <end position="255"/>
    </location>
</feature>
<dbReference type="PANTHER" id="PTHR47272:SF1">
    <property type="entry name" value="PIGGYBAC TRANSPOSABLE ELEMENT-DERIVED PROTEIN 3-LIKE"/>
    <property type="match status" value="1"/>
</dbReference>
<gene>
    <name evidence="3" type="primary">LOC106818301</name>
</gene>
<evidence type="ECO:0000313" key="2">
    <source>
        <dbReference type="Proteomes" id="UP000695022"/>
    </source>
</evidence>
<protein>
    <submittedName>
        <fullName evidence="3">PiggyBac transposable element-derived protein 3-like</fullName>
    </submittedName>
</protein>
<dbReference type="Pfam" id="PF13843">
    <property type="entry name" value="DDE_Tnp_1_7"/>
    <property type="match status" value="1"/>
</dbReference>
<organism evidence="2 3">
    <name type="scientific">Priapulus caudatus</name>
    <name type="common">Priapulid worm</name>
    <dbReference type="NCBI Taxonomy" id="37621"/>
    <lineage>
        <taxon>Eukaryota</taxon>
        <taxon>Metazoa</taxon>
        <taxon>Ecdysozoa</taxon>
        <taxon>Scalidophora</taxon>
        <taxon>Priapulida</taxon>
        <taxon>Priapulimorpha</taxon>
        <taxon>Priapulimorphida</taxon>
        <taxon>Priapulidae</taxon>
        <taxon>Priapulus</taxon>
    </lineage>
</organism>
<dbReference type="PANTHER" id="PTHR47272">
    <property type="entry name" value="DDE_TNP_1_7 DOMAIN-CONTAINING PROTEIN"/>
    <property type="match status" value="1"/>
</dbReference>
<evidence type="ECO:0000259" key="1">
    <source>
        <dbReference type="Pfam" id="PF13843"/>
    </source>
</evidence>
<evidence type="ECO:0000313" key="3">
    <source>
        <dbReference type="RefSeq" id="XP_014678507.1"/>
    </source>
</evidence>
<dbReference type="InterPro" id="IPR029526">
    <property type="entry name" value="PGBD"/>
</dbReference>
<reference evidence="3" key="1">
    <citation type="submission" date="2025-08" db="UniProtKB">
        <authorList>
            <consortium name="RefSeq"/>
        </authorList>
    </citation>
    <scope>IDENTIFICATION</scope>
</reference>
<sequence length="267" mass="30709">MFLAHFDTMMLEFLVLETNRLRLETRARVKTITMTEIRKFIGVLFYMTVVDIPFRRMYWSAKTRQTVVADAMTVNRFDEIFSLLHSCDNALQKERGADGYDRLYKVRDLITQLNENITQCAEMETCLSVDEQIIPFKGRHSLKIYMKNKPKKWGYKVWVLAGQSGYAHKLQFYGDNTVEPTGTDLTADGIGASGEVVLQLLEGVPPKCYCFFDNYFASPALLAELKKKEIYATCTMRKNRTNGCPLLSEKELKKKGRGTWGSWNSTL</sequence>
<keyword evidence="2" id="KW-1185">Reference proteome</keyword>
<dbReference type="Proteomes" id="UP000695022">
    <property type="component" value="Unplaced"/>
</dbReference>
<accession>A0ABM1F236</accession>
<dbReference type="RefSeq" id="XP_014678507.1">
    <property type="nucleotide sequence ID" value="XM_014823021.1"/>
</dbReference>
<name>A0ABM1F236_PRICU</name>
<proteinExistence type="predicted"/>